<reference evidence="1 2" key="1">
    <citation type="submission" date="2020-08" db="EMBL/GenBank/DDBJ databases">
        <authorList>
            <person name="Koutsovoulos G."/>
            <person name="Danchin GJ E."/>
        </authorList>
    </citation>
    <scope>NUCLEOTIDE SEQUENCE [LARGE SCALE GENOMIC DNA]</scope>
</reference>
<protein>
    <submittedName>
        <fullName evidence="1">Uncharacterized protein</fullName>
    </submittedName>
</protein>
<accession>A0A6V7XRI9</accession>
<dbReference type="Proteomes" id="UP000580250">
    <property type="component" value="Unassembled WGS sequence"/>
</dbReference>
<organism evidence="1 2">
    <name type="scientific">Meloidogyne enterolobii</name>
    <name type="common">Root-knot nematode worm</name>
    <name type="synonym">Meloidogyne mayaguensis</name>
    <dbReference type="NCBI Taxonomy" id="390850"/>
    <lineage>
        <taxon>Eukaryota</taxon>
        <taxon>Metazoa</taxon>
        <taxon>Ecdysozoa</taxon>
        <taxon>Nematoda</taxon>
        <taxon>Chromadorea</taxon>
        <taxon>Rhabditida</taxon>
        <taxon>Tylenchina</taxon>
        <taxon>Tylenchomorpha</taxon>
        <taxon>Tylenchoidea</taxon>
        <taxon>Meloidogynidae</taxon>
        <taxon>Meloidogyninae</taxon>
        <taxon>Meloidogyne</taxon>
    </lineage>
</organism>
<comment type="caution">
    <text evidence="1">The sequence shown here is derived from an EMBL/GenBank/DDBJ whole genome shotgun (WGS) entry which is preliminary data.</text>
</comment>
<evidence type="ECO:0000313" key="2">
    <source>
        <dbReference type="Proteomes" id="UP000580250"/>
    </source>
</evidence>
<name>A0A6V7XRI9_MELEN</name>
<dbReference type="AlphaFoldDB" id="A0A6V7XRI9"/>
<proteinExistence type="predicted"/>
<dbReference type="InterPro" id="IPR038765">
    <property type="entry name" value="Papain-like_cys_pep_sf"/>
</dbReference>
<dbReference type="EMBL" id="CAJEWN010002108">
    <property type="protein sequence ID" value="CAD2201940.1"/>
    <property type="molecule type" value="Genomic_DNA"/>
</dbReference>
<gene>
    <name evidence="1" type="ORF">MENT_LOCUS55543</name>
</gene>
<dbReference type="SUPFAM" id="SSF54001">
    <property type="entry name" value="Cysteine proteinases"/>
    <property type="match status" value="1"/>
</dbReference>
<evidence type="ECO:0000313" key="1">
    <source>
        <dbReference type="EMBL" id="CAD2201940.1"/>
    </source>
</evidence>
<sequence>MELRDEDNDRAPLRIETLWNNLTEWFDGSEIYGFLCYLSRQCHRYTVVVDSNVIIPAPMNNNVEDIPEEIFVDRCYGFIPGQVPEIILFPIAFPNHWTLVVWDASDNRGFFIDSLSSPLQSRLHGDERIPIITSFINRMTNIPIDNIHINDYPLIHIPPK</sequence>